<dbReference type="AlphaFoldDB" id="A0A7Y0AXD6"/>
<dbReference type="EMBL" id="JABBGK010000002">
    <property type="protein sequence ID" value="NML75251.1"/>
    <property type="molecule type" value="Genomic_DNA"/>
</dbReference>
<dbReference type="Pfam" id="PF07811">
    <property type="entry name" value="TadE"/>
    <property type="match status" value="1"/>
</dbReference>
<keyword evidence="1" id="KW-0812">Transmembrane</keyword>
<keyword evidence="4" id="KW-1185">Reference proteome</keyword>
<keyword evidence="1" id="KW-1133">Transmembrane helix</keyword>
<keyword evidence="1" id="KW-0472">Membrane</keyword>
<feature type="transmembrane region" description="Helical" evidence="1">
    <location>
        <begin position="33"/>
        <end position="52"/>
    </location>
</feature>
<proteinExistence type="predicted"/>
<dbReference type="Proteomes" id="UP000541470">
    <property type="component" value="Unassembled WGS sequence"/>
</dbReference>
<gene>
    <name evidence="3" type="ORF">HHL25_14055</name>
</gene>
<evidence type="ECO:0000259" key="2">
    <source>
        <dbReference type="Pfam" id="PF07811"/>
    </source>
</evidence>
<sequence>MSAQQEQDTAGAKPGRRRRPLWRRMLKSRDGAAAIEFAILAIPYFLIIFATIETFVAFTAEQLVSTAVNNLARELRTGNITYNLGRSTDMTKVQFRTAFCDEVSILITCSDEEIATPSQLYLDVRTFPTFGDIPTSIPRVSSAQFADIDPSSFAFTPGGAKSINMVRALYRWKVMTDLVRPYITTIRPADGSMPTDFLIVATTAFQNEAYP</sequence>
<evidence type="ECO:0000313" key="3">
    <source>
        <dbReference type="EMBL" id="NML75251.1"/>
    </source>
</evidence>
<comment type="caution">
    <text evidence="3">The sequence shown here is derived from an EMBL/GenBank/DDBJ whole genome shotgun (WGS) entry which is preliminary data.</text>
</comment>
<reference evidence="3 4" key="1">
    <citation type="submission" date="2020-04" db="EMBL/GenBank/DDBJ databases">
        <title>Rhizobium sp. S-51 isolated from soil.</title>
        <authorList>
            <person name="Dahal R.H."/>
        </authorList>
    </citation>
    <scope>NUCLEOTIDE SEQUENCE [LARGE SCALE GENOMIC DNA]</scope>
    <source>
        <strain evidence="3 4">S-51</strain>
    </source>
</reference>
<protein>
    <submittedName>
        <fullName evidence="3">Pilus assembly protein</fullName>
    </submittedName>
</protein>
<accession>A0A7Y0AXD6</accession>
<feature type="domain" description="TadE-like" evidence="2">
    <location>
        <begin position="31"/>
        <end position="73"/>
    </location>
</feature>
<dbReference type="RefSeq" id="WP_169592025.1">
    <property type="nucleotide sequence ID" value="NZ_JABBGK010000002.1"/>
</dbReference>
<evidence type="ECO:0000313" key="4">
    <source>
        <dbReference type="Proteomes" id="UP000541470"/>
    </source>
</evidence>
<organism evidence="3 4">
    <name type="scientific">Rhizobium terricola</name>
    <dbReference type="NCBI Taxonomy" id="2728849"/>
    <lineage>
        <taxon>Bacteria</taxon>
        <taxon>Pseudomonadati</taxon>
        <taxon>Pseudomonadota</taxon>
        <taxon>Alphaproteobacteria</taxon>
        <taxon>Hyphomicrobiales</taxon>
        <taxon>Rhizobiaceae</taxon>
        <taxon>Rhizobium/Agrobacterium group</taxon>
        <taxon>Rhizobium</taxon>
    </lineage>
</organism>
<dbReference type="InterPro" id="IPR012495">
    <property type="entry name" value="TadE-like_dom"/>
</dbReference>
<name>A0A7Y0AXD6_9HYPH</name>
<evidence type="ECO:0000256" key="1">
    <source>
        <dbReference type="SAM" id="Phobius"/>
    </source>
</evidence>